<evidence type="ECO:0000256" key="2">
    <source>
        <dbReference type="ARBA" id="ARBA00022980"/>
    </source>
</evidence>
<evidence type="ECO:0000313" key="8">
    <source>
        <dbReference type="EMBL" id="PIP24934.1"/>
    </source>
</evidence>
<evidence type="ECO:0000256" key="1">
    <source>
        <dbReference type="ARBA" id="ARBA00005251"/>
    </source>
</evidence>
<evidence type="ECO:0000256" key="7">
    <source>
        <dbReference type="SAM" id="MobiDB-lite"/>
    </source>
</evidence>
<evidence type="ECO:0000256" key="3">
    <source>
        <dbReference type="ARBA" id="ARBA00023274"/>
    </source>
</evidence>
<gene>
    <name evidence="5" type="primary">rpsI</name>
    <name evidence="8" type="ORF">COX34_01475</name>
</gene>
<dbReference type="Gene3D" id="3.30.230.10">
    <property type="match status" value="1"/>
</dbReference>
<dbReference type="GO" id="GO:0022627">
    <property type="term" value="C:cytosolic small ribosomal subunit"/>
    <property type="evidence" value="ECO:0007669"/>
    <property type="project" value="TreeGrafter"/>
</dbReference>
<dbReference type="InterPro" id="IPR020574">
    <property type="entry name" value="Ribosomal_uS9_CS"/>
</dbReference>
<dbReference type="HAMAP" id="MF_00532_B">
    <property type="entry name" value="Ribosomal_uS9_B"/>
    <property type="match status" value="1"/>
</dbReference>
<comment type="similarity">
    <text evidence="1 5 6">Belongs to the universal ribosomal protein uS9 family.</text>
</comment>
<dbReference type="EMBL" id="PCRS01000023">
    <property type="protein sequence ID" value="PIP24934.1"/>
    <property type="molecule type" value="Genomic_DNA"/>
</dbReference>
<dbReference type="SUPFAM" id="SSF54211">
    <property type="entry name" value="Ribosomal protein S5 domain 2-like"/>
    <property type="match status" value="1"/>
</dbReference>
<dbReference type="Proteomes" id="UP000228681">
    <property type="component" value="Unassembled WGS sequence"/>
</dbReference>
<dbReference type="GO" id="GO:0003723">
    <property type="term" value="F:RNA binding"/>
    <property type="evidence" value="ECO:0007669"/>
    <property type="project" value="TreeGrafter"/>
</dbReference>
<dbReference type="GO" id="GO:0006412">
    <property type="term" value="P:translation"/>
    <property type="evidence" value="ECO:0007669"/>
    <property type="project" value="UniProtKB-UniRule"/>
</dbReference>
<dbReference type="AlphaFoldDB" id="A0A2G9Z0B8"/>
<dbReference type="GO" id="GO:0003735">
    <property type="term" value="F:structural constituent of ribosome"/>
    <property type="evidence" value="ECO:0007669"/>
    <property type="project" value="InterPro"/>
</dbReference>
<sequence length="176" mass="20297">MAKTKTTKTKKPKKVSKPKKVKKPTKKVQKVIKEKPAIGLKPAVEKPERYWETVGRRKTAVARVRLFTRGEKTILVNNKPYNVYFPTIELQQIAQAALEKMKCLDKFRVSAIVKGGGLSAQAEAIRHGISRALTLFNPDFKKRLKKAGFLTRDSRMRERKKFGLKRARRAPQWQKR</sequence>
<accession>A0A2G9Z0B8</accession>
<organism evidence="8 9">
    <name type="scientific">Candidatus Nealsonbacteria bacterium CG23_combo_of_CG06-09_8_20_14_all_36_12</name>
    <dbReference type="NCBI Taxonomy" id="1974718"/>
    <lineage>
        <taxon>Bacteria</taxon>
        <taxon>Candidatus Nealsoniibacteriota</taxon>
    </lineage>
</organism>
<evidence type="ECO:0000256" key="6">
    <source>
        <dbReference type="RuleBase" id="RU003815"/>
    </source>
</evidence>
<name>A0A2G9Z0B8_9BACT</name>
<proteinExistence type="inferred from homology"/>
<dbReference type="InterPro" id="IPR014721">
    <property type="entry name" value="Ribsml_uS5_D2-typ_fold_subgr"/>
</dbReference>
<keyword evidence="3 5" id="KW-0687">Ribonucleoprotein</keyword>
<evidence type="ECO:0000313" key="9">
    <source>
        <dbReference type="Proteomes" id="UP000228681"/>
    </source>
</evidence>
<dbReference type="Pfam" id="PF00380">
    <property type="entry name" value="Ribosomal_S9"/>
    <property type="match status" value="1"/>
</dbReference>
<dbReference type="InterPro" id="IPR000754">
    <property type="entry name" value="Ribosomal_uS9"/>
</dbReference>
<dbReference type="InterPro" id="IPR023035">
    <property type="entry name" value="Ribosomal_uS9_bac/plastid"/>
</dbReference>
<dbReference type="PANTHER" id="PTHR21569:SF1">
    <property type="entry name" value="SMALL RIBOSOMAL SUBUNIT PROTEIN US9M"/>
    <property type="match status" value="1"/>
</dbReference>
<dbReference type="PROSITE" id="PS00360">
    <property type="entry name" value="RIBOSOMAL_S9"/>
    <property type="match status" value="1"/>
</dbReference>
<dbReference type="FunFam" id="3.30.230.10:FF:000001">
    <property type="entry name" value="30S ribosomal protein S9"/>
    <property type="match status" value="1"/>
</dbReference>
<reference evidence="8 9" key="1">
    <citation type="submission" date="2017-09" db="EMBL/GenBank/DDBJ databases">
        <title>Depth-based differentiation of microbial function through sediment-hosted aquifers and enrichment of novel symbionts in the deep terrestrial subsurface.</title>
        <authorList>
            <person name="Probst A.J."/>
            <person name="Ladd B."/>
            <person name="Jarett J.K."/>
            <person name="Geller-Mcgrath D.E."/>
            <person name="Sieber C.M."/>
            <person name="Emerson J.B."/>
            <person name="Anantharaman K."/>
            <person name="Thomas B.C."/>
            <person name="Malmstrom R."/>
            <person name="Stieglmeier M."/>
            <person name="Klingl A."/>
            <person name="Woyke T."/>
            <person name="Ryan C.M."/>
            <person name="Banfield J.F."/>
        </authorList>
    </citation>
    <scope>NUCLEOTIDE SEQUENCE [LARGE SCALE GENOMIC DNA]</scope>
    <source>
        <strain evidence="8">CG23_combo_of_CG06-09_8_20_14_all_36_12</strain>
    </source>
</reference>
<evidence type="ECO:0000256" key="5">
    <source>
        <dbReference type="HAMAP-Rule" id="MF_00532"/>
    </source>
</evidence>
<evidence type="ECO:0000256" key="4">
    <source>
        <dbReference type="ARBA" id="ARBA00035259"/>
    </source>
</evidence>
<feature type="region of interest" description="Disordered" evidence="7">
    <location>
        <begin position="1"/>
        <end position="28"/>
    </location>
</feature>
<comment type="caution">
    <text evidence="8">The sequence shown here is derived from an EMBL/GenBank/DDBJ whole genome shotgun (WGS) entry which is preliminary data.</text>
</comment>
<keyword evidence="2 5" id="KW-0689">Ribosomal protein</keyword>
<protein>
    <recommendedName>
        <fullName evidence="4 5">Small ribosomal subunit protein uS9</fullName>
    </recommendedName>
</protein>
<dbReference type="PANTHER" id="PTHR21569">
    <property type="entry name" value="RIBOSOMAL PROTEIN S9"/>
    <property type="match status" value="1"/>
</dbReference>
<dbReference type="NCBIfam" id="NF001099">
    <property type="entry name" value="PRK00132.1"/>
    <property type="match status" value="1"/>
</dbReference>
<dbReference type="InterPro" id="IPR020568">
    <property type="entry name" value="Ribosomal_Su5_D2-typ_SF"/>
</dbReference>